<evidence type="ECO:0000313" key="2">
    <source>
        <dbReference type="Proteomes" id="UP000283785"/>
    </source>
</evidence>
<dbReference type="EMBL" id="QSAG01000001">
    <property type="protein sequence ID" value="RGW45024.1"/>
    <property type="molecule type" value="Genomic_DNA"/>
</dbReference>
<accession>A0AA92U1S8</accession>
<comment type="caution">
    <text evidence="1">The sequence shown here is derived from an EMBL/GenBank/DDBJ whole genome shotgun (WGS) entry which is preliminary data.</text>
</comment>
<sequence length="119" mass="13632">MQSRDYNLCKELRKTNYFQEKSEKKRNFLPKYFADTENCRTFASQSRNNEITSKQRNPVISILQLATCDATTLPKVEGRNDGKVTCPLCTQPMALAKMQACKVSEDKQKAINCISQKTE</sequence>
<proteinExistence type="predicted"/>
<organism evidence="1 2">
    <name type="scientific">Segatella copri</name>
    <dbReference type="NCBI Taxonomy" id="165179"/>
    <lineage>
        <taxon>Bacteria</taxon>
        <taxon>Pseudomonadati</taxon>
        <taxon>Bacteroidota</taxon>
        <taxon>Bacteroidia</taxon>
        <taxon>Bacteroidales</taxon>
        <taxon>Prevotellaceae</taxon>
        <taxon>Segatella</taxon>
    </lineage>
</organism>
<name>A0AA92U1S8_9BACT</name>
<protein>
    <submittedName>
        <fullName evidence="1">Uncharacterized protein</fullName>
    </submittedName>
</protein>
<dbReference type="AlphaFoldDB" id="A0AA92U1S8"/>
<dbReference type="Proteomes" id="UP000283785">
    <property type="component" value="Unassembled WGS sequence"/>
</dbReference>
<reference evidence="1 2" key="1">
    <citation type="submission" date="2018-08" db="EMBL/GenBank/DDBJ databases">
        <title>A genome reference for cultivated species of the human gut microbiota.</title>
        <authorList>
            <person name="Zou Y."/>
            <person name="Xue W."/>
            <person name="Luo G."/>
        </authorList>
    </citation>
    <scope>NUCLEOTIDE SEQUENCE [LARGE SCALE GENOMIC DNA]</scope>
    <source>
        <strain evidence="1 2">AF12-50</strain>
    </source>
</reference>
<evidence type="ECO:0000313" key="1">
    <source>
        <dbReference type="EMBL" id="RGW45024.1"/>
    </source>
</evidence>
<gene>
    <name evidence="1" type="ORF">DWV76_00460</name>
</gene>